<reference evidence="3" key="1">
    <citation type="journal article" date="2024" name="IScience">
        <title>Strigolactones Initiate the Formation of Haustorium-like Structures in Castilleja.</title>
        <authorList>
            <person name="Buerger M."/>
            <person name="Peterson D."/>
            <person name="Chory J."/>
        </authorList>
    </citation>
    <scope>NUCLEOTIDE SEQUENCE [LARGE SCALE GENOMIC DNA]</scope>
</reference>
<feature type="transmembrane region" description="Helical" evidence="1">
    <location>
        <begin position="54"/>
        <end position="75"/>
    </location>
</feature>
<protein>
    <submittedName>
        <fullName evidence="2">Uncharacterized protein</fullName>
    </submittedName>
</protein>
<proteinExistence type="predicted"/>
<name>A0ABD3D4F1_9LAMI</name>
<evidence type="ECO:0000313" key="3">
    <source>
        <dbReference type="Proteomes" id="UP001632038"/>
    </source>
</evidence>
<keyword evidence="1" id="KW-0812">Transmembrane</keyword>
<dbReference type="Proteomes" id="UP001632038">
    <property type="component" value="Unassembled WGS sequence"/>
</dbReference>
<dbReference type="AlphaFoldDB" id="A0ABD3D4F1"/>
<feature type="transmembrane region" description="Helical" evidence="1">
    <location>
        <begin position="26"/>
        <end position="47"/>
    </location>
</feature>
<gene>
    <name evidence="2" type="ORF">CASFOL_020953</name>
</gene>
<sequence length="148" mass="16469">MVVNVSATFATTITRPTVIMTITGKVVIVMIVFVVAMKVFYFLLLAISFRIITVLVWTIMPSIVMVLFMVIGRFHHVHVRAGPGVVVVIGRRVLVVGLNRVHGRARALAEPEIVFVHVFVLFDLVVVLFFVAGAGVHLHFGDFMWVDL</sequence>
<accession>A0ABD3D4F1</accession>
<comment type="caution">
    <text evidence="2">The sequence shown here is derived from an EMBL/GenBank/DDBJ whole genome shotgun (WGS) entry which is preliminary data.</text>
</comment>
<evidence type="ECO:0000256" key="1">
    <source>
        <dbReference type="SAM" id="Phobius"/>
    </source>
</evidence>
<dbReference type="EMBL" id="JAVIJP010000027">
    <property type="protein sequence ID" value="KAL3636406.1"/>
    <property type="molecule type" value="Genomic_DNA"/>
</dbReference>
<evidence type="ECO:0000313" key="2">
    <source>
        <dbReference type="EMBL" id="KAL3636406.1"/>
    </source>
</evidence>
<keyword evidence="3" id="KW-1185">Reference proteome</keyword>
<feature type="transmembrane region" description="Helical" evidence="1">
    <location>
        <begin position="113"/>
        <end position="140"/>
    </location>
</feature>
<keyword evidence="1" id="KW-1133">Transmembrane helix</keyword>
<organism evidence="2 3">
    <name type="scientific">Castilleja foliolosa</name>
    <dbReference type="NCBI Taxonomy" id="1961234"/>
    <lineage>
        <taxon>Eukaryota</taxon>
        <taxon>Viridiplantae</taxon>
        <taxon>Streptophyta</taxon>
        <taxon>Embryophyta</taxon>
        <taxon>Tracheophyta</taxon>
        <taxon>Spermatophyta</taxon>
        <taxon>Magnoliopsida</taxon>
        <taxon>eudicotyledons</taxon>
        <taxon>Gunneridae</taxon>
        <taxon>Pentapetalae</taxon>
        <taxon>asterids</taxon>
        <taxon>lamiids</taxon>
        <taxon>Lamiales</taxon>
        <taxon>Orobanchaceae</taxon>
        <taxon>Pedicularideae</taxon>
        <taxon>Castillejinae</taxon>
        <taxon>Castilleja</taxon>
    </lineage>
</organism>
<keyword evidence="1" id="KW-0472">Membrane</keyword>